<dbReference type="AlphaFoldDB" id="A0A2N9W462"/>
<gene>
    <name evidence="1" type="ORF">B5P45_01645</name>
</gene>
<sequence>MGLLLLLLRQTVLLEKKERVTVAGVTGKRIDASFFPSDPLTTAKVAIAGHFHSEAGLRGNACRLQ</sequence>
<organism evidence="1 2">
    <name type="scientific">Phyllobacterium zundukense</name>
    <dbReference type="NCBI Taxonomy" id="1867719"/>
    <lineage>
        <taxon>Bacteria</taxon>
        <taxon>Pseudomonadati</taxon>
        <taxon>Pseudomonadota</taxon>
        <taxon>Alphaproteobacteria</taxon>
        <taxon>Hyphomicrobiales</taxon>
        <taxon>Phyllobacteriaceae</taxon>
        <taxon>Phyllobacterium</taxon>
    </lineage>
</organism>
<proteinExistence type="predicted"/>
<dbReference type="EMBL" id="MZMT01000003">
    <property type="protein sequence ID" value="PIO46530.1"/>
    <property type="molecule type" value="Genomic_DNA"/>
</dbReference>
<dbReference type="Proteomes" id="UP000232163">
    <property type="component" value="Unassembled WGS sequence"/>
</dbReference>
<accession>A0A2N9W462</accession>
<keyword evidence="2" id="KW-1185">Reference proteome</keyword>
<comment type="caution">
    <text evidence="1">The sequence shown here is derived from an EMBL/GenBank/DDBJ whole genome shotgun (WGS) entry which is preliminary data.</text>
</comment>
<protein>
    <submittedName>
        <fullName evidence="1">Uncharacterized protein</fullName>
    </submittedName>
</protein>
<evidence type="ECO:0000313" key="2">
    <source>
        <dbReference type="Proteomes" id="UP000232163"/>
    </source>
</evidence>
<reference evidence="2" key="1">
    <citation type="journal article" date="2017" name="Int J Environ Stud">
        <title>Does the Miocene-Pliocene relict legume Oxytropis triphylla form nitrogen-fixing nodules with a combination of bacterial strains?</title>
        <authorList>
            <person name="Safronova V."/>
            <person name="Belimov A."/>
            <person name="Sazanova A."/>
            <person name="Kuznetsova I."/>
            <person name="Popova J."/>
            <person name="Andronov E."/>
            <person name="Verkhozina A."/>
            <person name="Tikhonovich I."/>
        </authorList>
    </citation>
    <scope>NUCLEOTIDE SEQUENCE [LARGE SCALE GENOMIC DNA]</scope>
    <source>
        <strain evidence="2">Tri-38</strain>
    </source>
</reference>
<evidence type="ECO:0000313" key="1">
    <source>
        <dbReference type="EMBL" id="PIO46530.1"/>
    </source>
</evidence>
<name>A0A2N9W462_9HYPH</name>
<dbReference type="KEGG" id="pht:BLM14_10435"/>